<reference evidence="1" key="1">
    <citation type="submission" date="2018-11" db="EMBL/GenBank/DDBJ databases">
        <authorList>
            <consortium name="Pathogen Informatics"/>
        </authorList>
    </citation>
    <scope>NUCLEOTIDE SEQUENCE</scope>
</reference>
<dbReference type="AlphaFoldDB" id="A0A3S4ZW18"/>
<sequence>VHEEQAYHYDKQAASTPLRCLGISPWGYVRERHCLVTGVSHASLCLCVPIEPLAQATFDLSSPSPLAQLHFVYFPPTKSTTSTRFGQFGRRRRESICPLSC</sequence>
<protein>
    <submittedName>
        <fullName evidence="1">Uncharacterized protein</fullName>
    </submittedName>
</protein>
<accession>A0A3S4ZW18</accession>
<evidence type="ECO:0000313" key="1">
    <source>
        <dbReference type="EMBL" id="VEL21290.1"/>
    </source>
</evidence>
<feature type="non-terminal residue" evidence="1">
    <location>
        <position position="1"/>
    </location>
</feature>
<comment type="caution">
    <text evidence="1">The sequence shown here is derived from an EMBL/GenBank/DDBJ whole genome shotgun (WGS) entry which is preliminary data.</text>
</comment>
<organism evidence="1 2">
    <name type="scientific">Protopolystoma xenopodis</name>
    <dbReference type="NCBI Taxonomy" id="117903"/>
    <lineage>
        <taxon>Eukaryota</taxon>
        <taxon>Metazoa</taxon>
        <taxon>Spiralia</taxon>
        <taxon>Lophotrochozoa</taxon>
        <taxon>Platyhelminthes</taxon>
        <taxon>Monogenea</taxon>
        <taxon>Polyopisthocotylea</taxon>
        <taxon>Polystomatidea</taxon>
        <taxon>Polystomatidae</taxon>
        <taxon>Protopolystoma</taxon>
    </lineage>
</organism>
<gene>
    <name evidence="1" type="ORF">PXEA_LOCUS14730</name>
</gene>
<dbReference type="Proteomes" id="UP000784294">
    <property type="component" value="Unassembled WGS sequence"/>
</dbReference>
<keyword evidence="2" id="KW-1185">Reference proteome</keyword>
<proteinExistence type="predicted"/>
<name>A0A3S4ZW18_9PLAT</name>
<dbReference type="EMBL" id="CAAALY010050539">
    <property type="protein sequence ID" value="VEL21290.1"/>
    <property type="molecule type" value="Genomic_DNA"/>
</dbReference>
<evidence type="ECO:0000313" key="2">
    <source>
        <dbReference type="Proteomes" id="UP000784294"/>
    </source>
</evidence>